<evidence type="ECO:0000313" key="2">
    <source>
        <dbReference type="EMBL" id="EKX47550.1"/>
    </source>
</evidence>
<keyword evidence="4" id="KW-1185">Reference proteome</keyword>
<name>L1JHH4_GUITC</name>
<dbReference type="PaxDb" id="55529-EKX47550"/>
<reference evidence="4" key="2">
    <citation type="submission" date="2012-11" db="EMBL/GenBank/DDBJ databases">
        <authorList>
            <person name="Kuo A."/>
            <person name="Curtis B.A."/>
            <person name="Tanifuji G."/>
            <person name="Burki F."/>
            <person name="Gruber A."/>
            <person name="Irimia M."/>
            <person name="Maruyama S."/>
            <person name="Arias M.C."/>
            <person name="Ball S.G."/>
            <person name="Gile G.H."/>
            <person name="Hirakawa Y."/>
            <person name="Hopkins J.F."/>
            <person name="Rensing S.A."/>
            <person name="Schmutz J."/>
            <person name="Symeonidi A."/>
            <person name="Elias M."/>
            <person name="Eveleigh R.J."/>
            <person name="Herman E.K."/>
            <person name="Klute M.J."/>
            <person name="Nakayama T."/>
            <person name="Obornik M."/>
            <person name="Reyes-Prieto A."/>
            <person name="Armbrust E.V."/>
            <person name="Aves S.J."/>
            <person name="Beiko R.G."/>
            <person name="Coutinho P."/>
            <person name="Dacks J.B."/>
            <person name="Durnford D.G."/>
            <person name="Fast N.M."/>
            <person name="Green B.R."/>
            <person name="Grisdale C."/>
            <person name="Hempe F."/>
            <person name="Henrissat B."/>
            <person name="Hoppner M.P."/>
            <person name="Ishida K.-I."/>
            <person name="Kim E."/>
            <person name="Koreny L."/>
            <person name="Kroth P.G."/>
            <person name="Liu Y."/>
            <person name="Malik S.-B."/>
            <person name="Maier U.G."/>
            <person name="McRose D."/>
            <person name="Mock T."/>
            <person name="Neilson J.A."/>
            <person name="Onodera N.T."/>
            <person name="Poole A.M."/>
            <person name="Pritham E.J."/>
            <person name="Richards T.A."/>
            <person name="Rocap G."/>
            <person name="Roy S.W."/>
            <person name="Sarai C."/>
            <person name="Schaack S."/>
            <person name="Shirato S."/>
            <person name="Slamovits C.H."/>
            <person name="Spencer D.F."/>
            <person name="Suzuki S."/>
            <person name="Worden A.Z."/>
            <person name="Zauner S."/>
            <person name="Barry K."/>
            <person name="Bell C."/>
            <person name="Bharti A.K."/>
            <person name="Crow J.A."/>
            <person name="Grimwood J."/>
            <person name="Kramer R."/>
            <person name="Lindquist E."/>
            <person name="Lucas S."/>
            <person name="Salamov A."/>
            <person name="McFadden G.I."/>
            <person name="Lane C.E."/>
            <person name="Keeling P.J."/>
            <person name="Gray M.W."/>
            <person name="Grigoriev I.V."/>
            <person name="Archibald J.M."/>
        </authorList>
    </citation>
    <scope>NUCLEOTIDE SEQUENCE</scope>
    <source>
        <strain evidence="4">CCMP2712</strain>
    </source>
</reference>
<accession>L1JHH4</accession>
<dbReference type="EMBL" id="JH992989">
    <property type="protein sequence ID" value="EKX47550.1"/>
    <property type="molecule type" value="Genomic_DNA"/>
</dbReference>
<dbReference type="EnsemblProtists" id="EKX47550">
    <property type="protein sequence ID" value="EKX47550"/>
    <property type="gene ID" value="GUITHDRAFT_69387"/>
</dbReference>
<keyword evidence="1" id="KW-0812">Transmembrane</keyword>
<dbReference type="Proteomes" id="UP000011087">
    <property type="component" value="Unassembled WGS sequence"/>
</dbReference>
<organism evidence="2">
    <name type="scientific">Guillardia theta (strain CCMP2712)</name>
    <name type="common">Cryptophyte</name>
    <dbReference type="NCBI Taxonomy" id="905079"/>
    <lineage>
        <taxon>Eukaryota</taxon>
        <taxon>Cryptophyceae</taxon>
        <taxon>Pyrenomonadales</taxon>
        <taxon>Geminigeraceae</taxon>
        <taxon>Guillardia</taxon>
    </lineage>
</organism>
<dbReference type="AlphaFoldDB" id="L1JHH4"/>
<reference evidence="3" key="3">
    <citation type="submission" date="2016-03" db="UniProtKB">
        <authorList>
            <consortium name="EnsemblProtists"/>
        </authorList>
    </citation>
    <scope>IDENTIFICATION</scope>
</reference>
<proteinExistence type="predicted"/>
<sequence>MLQKVTFVVQVPGWPLPEAPTTVRTLTNTLSAPAPIVFSSNYLYLLLLLILPFHCSARPATAHHSVREVNGPRAGARGR</sequence>
<keyword evidence="1" id="KW-0472">Membrane</keyword>
<evidence type="ECO:0000256" key="1">
    <source>
        <dbReference type="SAM" id="Phobius"/>
    </source>
</evidence>
<evidence type="ECO:0000313" key="4">
    <source>
        <dbReference type="Proteomes" id="UP000011087"/>
    </source>
</evidence>
<reference evidence="2 4" key="1">
    <citation type="journal article" date="2012" name="Nature">
        <title>Algal genomes reveal evolutionary mosaicism and the fate of nucleomorphs.</title>
        <authorList>
            <consortium name="DOE Joint Genome Institute"/>
            <person name="Curtis B.A."/>
            <person name="Tanifuji G."/>
            <person name="Burki F."/>
            <person name="Gruber A."/>
            <person name="Irimia M."/>
            <person name="Maruyama S."/>
            <person name="Arias M.C."/>
            <person name="Ball S.G."/>
            <person name="Gile G.H."/>
            <person name="Hirakawa Y."/>
            <person name="Hopkins J.F."/>
            <person name="Kuo A."/>
            <person name="Rensing S.A."/>
            <person name="Schmutz J."/>
            <person name="Symeonidi A."/>
            <person name="Elias M."/>
            <person name="Eveleigh R.J."/>
            <person name="Herman E.K."/>
            <person name="Klute M.J."/>
            <person name="Nakayama T."/>
            <person name="Obornik M."/>
            <person name="Reyes-Prieto A."/>
            <person name="Armbrust E.V."/>
            <person name="Aves S.J."/>
            <person name="Beiko R.G."/>
            <person name="Coutinho P."/>
            <person name="Dacks J.B."/>
            <person name="Durnford D.G."/>
            <person name="Fast N.M."/>
            <person name="Green B.R."/>
            <person name="Grisdale C.J."/>
            <person name="Hempel F."/>
            <person name="Henrissat B."/>
            <person name="Hoppner M.P."/>
            <person name="Ishida K."/>
            <person name="Kim E."/>
            <person name="Koreny L."/>
            <person name="Kroth P.G."/>
            <person name="Liu Y."/>
            <person name="Malik S.B."/>
            <person name="Maier U.G."/>
            <person name="McRose D."/>
            <person name="Mock T."/>
            <person name="Neilson J.A."/>
            <person name="Onodera N.T."/>
            <person name="Poole A.M."/>
            <person name="Pritham E.J."/>
            <person name="Richards T.A."/>
            <person name="Rocap G."/>
            <person name="Roy S.W."/>
            <person name="Sarai C."/>
            <person name="Schaack S."/>
            <person name="Shirato S."/>
            <person name="Slamovits C.H."/>
            <person name="Spencer D.F."/>
            <person name="Suzuki S."/>
            <person name="Worden A.Z."/>
            <person name="Zauner S."/>
            <person name="Barry K."/>
            <person name="Bell C."/>
            <person name="Bharti A.K."/>
            <person name="Crow J.A."/>
            <person name="Grimwood J."/>
            <person name="Kramer R."/>
            <person name="Lindquist E."/>
            <person name="Lucas S."/>
            <person name="Salamov A."/>
            <person name="McFadden G.I."/>
            <person name="Lane C.E."/>
            <person name="Keeling P.J."/>
            <person name="Gray M.W."/>
            <person name="Grigoriev I.V."/>
            <person name="Archibald J.M."/>
        </authorList>
    </citation>
    <scope>NUCLEOTIDE SEQUENCE</scope>
    <source>
        <strain evidence="2 4">CCMP2712</strain>
    </source>
</reference>
<dbReference type="GeneID" id="17304239"/>
<protein>
    <submittedName>
        <fullName evidence="2 3">Uncharacterized protein</fullName>
    </submittedName>
</protein>
<feature type="transmembrane region" description="Helical" evidence="1">
    <location>
        <begin position="32"/>
        <end position="51"/>
    </location>
</feature>
<dbReference type="HOGENOM" id="CLU_2611096_0_0_1"/>
<keyword evidence="1" id="KW-1133">Transmembrane helix</keyword>
<dbReference type="KEGG" id="gtt:GUITHDRAFT_69387"/>
<evidence type="ECO:0000313" key="3">
    <source>
        <dbReference type="EnsemblProtists" id="EKX47550"/>
    </source>
</evidence>
<gene>
    <name evidence="2" type="ORF">GUITHDRAFT_69387</name>
</gene>
<dbReference type="RefSeq" id="XP_005834530.1">
    <property type="nucleotide sequence ID" value="XM_005834473.1"/>
</dbReference>